<dbReference type="InterPro" id="IPR003352">
    <property type="entry name" value="PTS_EIIC"/>
</dbReference>
<dbReference type="Pfam" id="PF02378">
    <property type="entry name" value="PTS_EIIC"/>
    <property type="match status" value="1"/>
</dbReference>
<feature type="active site" description="Phosphocysteine intermediate; for EIIB activity" evidence="16">
    <location>
        <position position="26"/>
    </location>
</feature>
<dbReference type="InterPro" id="IPR036878">
    <property type="entry name" value="Glu_permease_IIB"/>
</dbReference>
<dbReference type="Pfam" id="PF00358">
    <property type="entry name" value="PTS_EIIA_1"/>
    <property type="match status" value="1"/>
</dbReference>
<keyword evidence="3" id="KW-1003">Cell membrane</keyword>
<feature type="domain" description="PTS EIIA type-1" evidence="18">
    <location>
        <begin position="503"/>
        <end position="607"/>
    </location>
</feature>
<feature type="transmembrane region" description="Helical" evidence="17">
    <location>
        <begin position="154"/>
        <end position="175"/>
    </location>
</feature>
<feature type="domain" description="PTS EIIC type-1" evidence="20">
    <location>
        <begin position="108"/>
        <end position="468"/>
    </location>
</feature>
<feature type="domain" description="PTS EIIB type-1" evidence="19">
    <location>
        <begin position="4"/>
        <end position="86"/>
    </location>
</feature>
<feature type="transmembrane region" description="Helical" evidence="17">
    <location>
        <begin position="213"/>
        <end position="234"/>
    </location>
</feature>
<dbReference type="GO" id="GO:0005886">
    <property type="term" value="C:plasma membrane"/>
    <property type="evidence" value="ECO:0007669"/>
    <property type="project" value="UniProtKB-SubCell"/>
</dbReference>
<organism evidence="21 22">
    <name type="scientific">Lactobacillus crispatus</name>
    <dbReference type="NCBI Taxonomy" id="47770"/>
    <lineage>
        <taxon>Bacteria</taxon>
        <taxon>Bacillati</taxon>
        <taxon>Bacillota</taxon>
        <taxon>Bacilli</taxon>
        <taxon>Lactobacillales</taxon>
        <taxon>Lactobacillaceae</taxon>
        <taxon>Lactobacillus</taxon>
    </lineage>
</organism>
<dbReference type="PROSITE" id="PS01035">
    <property type="entry name" value="PTS_EIIB_TYPE_1_CYS"/>
    <property type="match status" value="1"/>
</dbReference>
<dbReference type="PANTHER" id="PTHR30175">
    <property type="entry name" value="PHOSPHOTRANSFERASE SYSTEM TRANSPORT PROTEIN"/>
    <property type="match status" value="1"/>
</dbReference>
<name>A0A6A1Z750_9LACO</name>
<dbReference type="FunFam" id="3.30.1360.60:FF:000001">
    <property type="entry name" value="PTS system glucose-specific IIBC component PtsG"/>
    <property type="match status" value="1"/>
</dbReference>
<evidence type="ECO:0000256" key="11">
    <source>
        <dbReference type="ARBA" id="ARBA00044053"/>
    </source>
</evidence>
<evidence type="ECO:0000256" key="1">
    <source>
        <dbReference type="ARBA" id="ARBA00004651"/>
    </source>
</evidence>
<dbReference type="InterPro" id="IPR050558">
    <property type="entry name" value="PTS_Sugar-Specific_Components"/>
</dbReference>
<dbReference type="GO" id="GO:0015771">
    <property type="term" value="P:trehalose transport"/>
    <property type="evidence" value="ECO:0007669"/>
    <property type="project" value="TreeGrafter"/>
</dbReference>
<dbReference type="InterPro" id="IPR001127">
    <property type="entry name" value="PTS_EIIA_1_perm"/>
</dbReference>
<dbReference type="PROSITE" id="PS51093">
    <property type="entry name" value="PTS_EIIA_TYPE_1"/>
    <property type="match status" value="1"/>
</dbReference>
<dbReference type="GO" id="GO:0008982">
    <property type="term" value="F:protein-N(PI)-phosphohistidine-sugar phosphotransferase activity"/>
    <property type="evidence" value="ECO:0007669"/>
    <property type="project" value="InterPro"/>
</dbReference>
<evidence type="ECO:0000256" key="7">
    <source>
        <dbReference type="ARBA" id="ARBA00022692"/>
    </source>
</evidence>
<evidence type="ECO:0000256" key="5">
    <source>
        <dbReference type="ARBA" id="ARBA00022679"/>
    </source>
</evidence>
<proteinExistence type="predicted"/>
<feature type="transmembrane region" description="Helical" evidence="17">
    <location>
        <begin position="431"/>
        <end position="454"/>
    </location>
</feature>
<evidence type="ECO:0000259" key="19">
    <source>
        <dbReference type="PROSITE" id="PS51098"/>
    </source>
</evidence>
<dbReference type="GO" id="GO:0016301">
    <property type="term" value="F:kinase activity"/>
    <property type="evidence" value="ECO:0007669"/>
    <property type="project" value="UniProtKB-KW"/>
</dbReference>
<dbReference type="Gene3D" id="2.70.70.10">
    <property type="entry name" value="Glucose Permease (Domain IIA)"/>
    <property type="match status" value="1"/>
</dbReference>
<dbReference type="InterPro" id="IPR011297">
    <property type="entry name" value="PTS_IIABC_b_glu"/>
</dbReference>
<accession>A0A6A1Z750</accession>
<keyword evidence="2" id="KW-0813">Transport</keyword>
<evidence type="ECO:0000256" key="2">
    <source>
        <dbReference type="ARBA" id="ARBA00022448"/>
    </source>
</evidence>
<dbReference type="RefSeq" id="WP_151495312.1">
    <property type="nucleotide sequence ID" value="NZ_JBBOJP010000097.1"/>
</dbReference>
<evidence type="ECO:0000256" key="6">
    <source>
        <dbReference type="ARBA" id="ARBA00022683"/>
    </source>
</evidence>
<evidence type="ECO:0000256" key="4">
    <source>
        <dbReference type="ARBA" id="ARBA00022597"/>
    </source>
</evidence>
<evidence type="ECO:0000256" key="17">
    <source>
        <dbReference type="SAM" id="Phobius"/>
    </source>
</evidence>
<dbReference type="InterPro" id="IPR018113">
    <property type="entry name" value="PTrfase_EIIB_Cys"/>
</dbReference>
<comment type="subcellular location">
    <subcellularLocation>
        <location evidence="1">Cell membrane</location>
        <topology evidence="1">Multi-pass membrane protein</topology>
    </subcellularLocation>
</comment>
<dbReference type="SUPFAM" id="SSF51261">
    <property type="entry name" value="Duplicated hybrid motif"/>
    <property type="match status" value="1"/>
</dbReference>
<dbReference type="Pfam" id="PF00367">
    <property type="entry name" value="PTS_EIIB"/>
    <property type="match status" value="1"/>
</dbReference>
<dbReference type="PANTHER" id="PTHR30175:SF1">
    <property type="entry name" value="PTS SYSTEM ARBUTIN-, CELLOBIOSE-, AND SALICIN-SPECIFIC EIIBC COMPONENT-RELATED"/>
    <property type="match status" value="1"/>
</dbReference>
<dbReference type="FunFam" id="2.70.70.10:FF:000001">
    <property type="entry name" value="PTS system glucose-specific IIA component"/>
    <property type="match status" value="1"/>
</dbReference>
<dbReference type="CDD" id="cd00212">
    <property type="entry name" value="PTS_IIB_glc"/>
    <property type="match status" value="1"/>
</dbReference>
<keyword evidence="8" id="KW-0418">Kinase</keyword>
<evidence type="ECO:0000256" key="13">
    <source>
        <dbReference type="ARBA" id="ARBA00048931"/>
    </source>
</evidence>
<dbReference type="PROSITE" id="PS51103">
    <property type="entry name" value="PTS_EIIC_TYPE_1"/>
    <property type="match status" value="1"/>
</dbReference>
<keyword evidence="5" id="KW-0808">Transferase</keyword>
<dbReference type="AlphaFoldDB" id="A0A6A1Z750"/>
<evidence type="ECO:0000259" key="18">
    <source>
        <dbReference type="PROSITE" id="PS51093"/>
    </source>
</evidence>
<feature type="transmembrane region" description="Helical" evidence="17">
    <location>
        <begin position="102"/>
        <end position="119"/>
    </location>
</feature>
<evidence type="ECO:0000256" key="12">
    <source>
        <dbReference type="ARBA" id="ARBA00045139"/>
    </source>
</evidence>
<dbReference type="InterPro" id="IPR001996">
    <property type="entry name" value="PTS_IIB_1"/>
</dbReference>
<evidence type="ECO:0000256" key="10">
    <source>
        <dbReference type="ARBA" id="ARBA00023136"/>
    </source>
</evidence>
<evidence type="ECO:0000256" key="9">
    <source>
        <dbReference type="ARBA" id="ARBA00022989"/>
    </source>
</evidence>
<gene>
    <name evidence="21" type="ORF">F8251_04195</name>
</gene>
<comment type="caution">
    <text evidence="21">The sequence shown here is derived from an EMBL/GenBank/DDBJ whole genome shotgun (WGS) entry which is preliminary data.</text>
</comment>
<keyword evidence="6" id="KW-0598">Phosphotransferase system</keyword>
<keyword evidence="4" id="KW-0762">Sugar transport</keyword>
<evidence type="ECO:0000256" key="14">
    <source>
        <dbReference type="ARBA" id="ARBA00074554"/>
    </source>
</evidence>
<dbReference type="PROSITE" id="PS51098">
    <property type="entry name" value="PTS_EIIB_TYPE_1"/>
    <property type="match status" value="1"/>
</dbReference>
<keyword evidence="9 17" id="KW-1133">Transmembrane helix</keyword>
<keyword evidence="7 17" id="KW-0812">Transmembrane</keyword>
<dbReference type="NCBIfam" id="TIGR00830">
    <property type="entry name" value="PTBA"/>
    <property type="match status" value="1"/>
</dbReference>
<reference evidence="21 22" key="1">
    <citation type="submission" date="2019-09" db="EMBL/GenBank/DDBJ databases">
        <title>Investigation of probiotic properties of different lactic acid bacteria.</title>
        <authorList>
            <person name="Jaomanjaka F."/>
            <person name="Blanc P."/>
        </authorList>
    </citation>
    <scope>NUCLEOTIDE SEQUENCE [LARGE SCALE GENOMIC DNA]</scope>
    <source>
        <strain evidence="21 22">BIO6272</strain>
    </source>
</reference>
<keyword evidence="10 17" id="KW-0472">Membrane</keyword>
<dbReference type="NCBIfam" id="TIGR01995">
    <property type="entry name" value="PTS-II-ABC-beta"/>
    <property type="match status" value="1"/>
</dbReference>
<evidence type="ECO:0000259" key="20">
    <source>
        <dbReference type="PROSITE" id="PS51103"/>
    </source>
</evidence>
<protein>
    <recommendedName>
        <fullName evidence="14">PTS system sucrose-specific EIIBCA component</fullName>
        <ecNumber evidence="11">2.7.1.211</ecNumber>
    </recommendedName>
    <alternativeName>
        <fullName evidence="15">EIIBCA-Scr</fullName>
    </alternativeName>
</protein>
<feature type="transmembrane region" description="Helical" evidence="17">
    <location>
        <begin position="280"/>
        <end position="303"/>
    </location>
</feature>
<dbReference type="Gene3D" id="3.30.1360.60">
    <property type="entry name" value="Glucose permease domain IIB"/>
    <property type="match status" value="1"/>
</dbReference>
<evidence type="ECO:0000313" key="22">
    <source>
        <dbReference type="Proteomes" id="UP000430323"/>
    </source>
</evidence>
<dbReference type="EC" id="2.7.1.211" evidence="11"/>
<dbReference type="SUPFAM" id="SSF55604">
    <property type="entry name" value="Glucose permease domain IIB"/>
    <property type="match status" value="1"/>
</dbReference>
<evidence type="ECO:0000256" key="3">
    <source>
        <dbReference type="ARBA" id="ARBA00022475"/>
    </source>
</evidence>
<comment type="function">
    <text evidence="12">The phosphoenolpyruvate-dependent sugar phosphotransferase system (sugar PTS), a major carbohydrate active transport system, catalyzes the phosphorylation of incoming sugar substrates concomitantly with their translocation across the cell membrane. This system is involved in sucrose transport.</text>
</comment>
<dbReference type="InterPro" id="IPR011055">
    <property type="entry name" value="Dup_hybrid_motif"/>
</dbReference>
<dbReference type="Proteomes" id="UP000430323">
    <property type="component" value="Unassembled WGS sequence"/>
</dbReference>
<evidence type="ECO:0000256" key="15">
    <source>
        <dbReference type="ARBA" id="ARBA00081008"/>
    </source>
</evidence>
<feature type="transmembrane region" description="Helical" evidence="17">
    <location>
        <begin position="389"/>
        <end position="411"/>
    </location>
</feature>
<evidence type="ECO:0000313" key="21">
    <source>
        <dbReference type="EMBL" id="KAB1977162.1"/>
    </source>
</evidence>
<comment type="catalytic activity">
    <reaction evidence="13">
        <text>N(pros)-phospho-L-histidyl-[protein](out) + sucrose = sucrose 6(G)-phosphate(in) + L-histidyl-[protein]</text>
        <dbReference type="Rhea" id="RHEA:49236"/>
        <dbReference type="Rhea" id="RHEA-COMP:9745"/>
        <dbReference type="Rhea" id="RHEA-COMP:9746"/>
        <dbReference type="ChEBI" id="CHEBI:17992"/>
        <dbReference type="ChEBI" id="CHEBI:29979"/>
        <dbReference type="ChEBI" id="CHEBI:64837"/>
        <dbReference type="ChEBI" id="CHEBI:91002"/>
        <dbReference type="EC" id="2.7.1.211"/>
    </reaction>
</comment>
<dbReference type="InterPro" id="IPR013013">
    <property type="entry name" value="PTS_EIIC_1"/>
</dbReference>
<dbReference type="GO" id="GO:0009401">
    <property type="term" value="P:phosphoenolpyruvate-dependent sugar phosphotransferase system"/>
    <property type="evidence" value="ECO:0007669"/>
    <property type="project" value="UniProtKB-KW"/>
</dbReference>
<dbReference type="EMBL" id="WBOB01000014">
    <property type="protein sequence ID" value="KAB1977162.1"/>
    <property type="molecule type" value="Genomic_DNA"/>
</dbReference>
<feature type="transmembrane region" description="Helical" evidence="17">
    <location>
        <begin position="255"/>
        <end position="274"/>
    </location>
</feature>
<evidence type="ECO:0000256" key="16">
    <source>
        <dbReference type="PROSITE-ProRule" id="PRU00421"/>
    </source>
</evidence>
<sequence length="637" mass="69295">MKYKKMCEQIIKAVGGESNIQSVVHCSTRLRFVLKDESKANDKEAENINGVLQVVKKAGQYQLVIGNTVEDVYDELMQLIHVDNSDSSSNDNDNQPKKKQNLFDTIISVITGSIAPAIPLLAGAGMGKVLLLLLLLTITNVLSDKSQTYQMLNLIFDTGYYFMPVYVGFSAAKVFNTNQMLGAFLGLVTEHPLWVQIVNAKKPFSFLGINVPLIQYSSTLITAIMSVWIMSYVYKVVKKITPGMVKVFLEPMLTMLIMGPLTFIVLGPISNWISQGIGFIAMWLYHNAGLVAIPILAAAYPWLVSIGIHKALSPISIQLVATQGFDPIIRVVALCSNMSQAAASLAVGLKSKNKELKSLALSSSATAYLGGITEPALFGVNLRLKKPMYGAMIGGAIAGVVASFLKIKAFIYVTPAFLSLPMWISKTENFVLQAIIIIVVSSVATFIATWLIGFDDPADREEIKKETEAAKEQEKKNFAKENGKHELQSPVTGMLESIAKVDDPTFSSGVMGKGIAVVPSEGKIYAPDDGIITATFETNHAIGLHLNNDADVLIHVGIDTVQMQGDGFKALVKKGDHVKAGQEILDFDIDKIKKAGYDPTVMMIILNSKDFLEVLPTLKDTEKTESIKHGADVMVLA</sequence>
<dbReference type="GO" id="GO:0090589">
    <property type="term" value="F:protein-phosphocysteine-trehalose phosphotransferase system transporter activity"/>
    <property type="evidence" value="ECO:0007669"/>
    <property type="project" value="TreeGrafter"/>
</dbReference>
<evidence type="ECO:0000256" key="8">
    <source>
        <dbReference type="ARBA" id="ARBA00022777"/>
    </source>
</evidence>